<name>A0A9X2F4N6_9SPHI</name>
<accession>A0A9X2F4N6</accession>
<proteinExistence type="predicted"/>
<dbReference type="Proteomes" id="UP001155182">
    <property type="component" value="Unassembled WGS sequence"/>
</dbReference>
<keyword evidence="2" id="KW-1185">Reference proteome</keyword>
<evidence type="ECO:0008006" key="3">
    <source>
        <dbReference type="Google" id="ProtNLM"/>
    </source>
</evidence>
<reference evidence="1" key="1">
    <citation type="submission" date="2022-06" db="EMBL/GenBank/DDBJ databases">
        <title>Solitalea sp. MAHUQ-68 isolated from rhizospheric soil.</title>
        <authorList>
            <person name="Huq M.A."/>
        </authorList>
    </citation>
    <scope>NUCLEOTIDE SEQUENCE</scope>
    <source>
        <strain evidence="1">MAHUQ-68</strain>
    </source>
</reference>
<gene>
    <name evidence="1" type="ORF">NF867_02695</name>
</gene>
<dbReference type="AlphaFoldDB" id="A0A9X2F4N6"/>
<protein>
    <recommendedName>
        <fullName evidence="3">Haemolysin activator HlyB C-terminal domain-containing protein</fullName>
    </recommendedName>
</protein>
<sequence length="598" mass="68592">MSSSAKLFQVPPDSAAKKKSFTIDSIWRKLYIDSLTHRFISRNKKSEANLQLQSIKEYVKYEGKVIKSIDLVQARIFNFSPPISPNEPPSLKQRLSEWHTSTRSSVIKQSLFFKENEKLSSYILADNARYLRSLPFLHDARIYIAPCGTNNDSVEVTILTQDVFAPGIAIYPVSHLSGIKTKFYNTNINGQGQAIDAGIEINSGRSPLIGTSISYTKYNLFGTFVDVNTGYSQLNTQGTIDTGVYEGSFFIKLTRPLYSSYSHFAGGLTFQYNKSLNVDNEPDSIFRAYHYRLFDVWTAYAFNFKRFNNRGSENRSRRAISFRYYNQKLIQRPTQSQFIDDPNYNNWQYSLGQFIAFRQEIYNTRYLLGFGRMEDIPTGYYATFAVGSDHRLNKNRIYTGAEYERQKSLGRGFSSAYIGLGGFIDSQLEDIILSLKGSFYSRLLIYKKLRLRHLIELGYINCYNPVLYKPVNINDGFGLTGYEDNSLNGYQRFNIKSELVLYNLFEILGFRFNTFTSLQFSQLGDTHDFIFGKHLYTGIGAGFRVRNESLVFNTVKFGGYYYPGAPQTADKFVFEAKAVIDLRFNVSPIKSPSFVLYK</sequence>
<dbReference type="RefSeq" id="WP_252586004.1">
    <property type="nucleotide sequence ID" value="NZ_JAMWYS010000009.1"/>
</dbReference>
<dbReference type="EMBL" id="JAMWYS010000009">
    <property type="protein sequence ID" value="MCO4291768.1"/>
    <property type="molecule type" value="Genomic_DNA"/>
</dbReference>
<organism evidence="1 2">
    <name type="scientific">Solitalea agri</name>
    <dbReference type="NCBI Taxonomy" id="2953739"/>
    <lineage>
        <taxon>Bacteria</taxon>
        <taxon>Pseudomonadati</taxon>
        <taxon>Bacteroidota</taxon>
        <taxon>Sphingobacteriia</taxon>
        <taxon>Sphingobacteriales</taxon>
        <taxon>Sphingobacteriaceae</taxon>
        <taxon>Solitalea</taxon>
    </lineage>
</organism>
<evidence type="ECO:0000313" key="2">
    <source>
        <dbReference type="Proteomes" id="UP001155182"/>
    </source>
</evidence>
<comment type="caution">
    <text evidence="1">The sequence shown here is derived from an EMBL/GenBank/DDBJ whole genome shotgun (WGS) entry which is preliminary data.</text>
</comment>
<evidence type="ECO:0000313" key="1">
    <source>
        <dbReference type="EMBL" id="MCO4291768.1"/>
    </source>
</evidence>